<accession>A0A542EBK7</accession>
<gene>
    <name evidence="2" type="ORF">FB459_0089</name>
</gene>
<name>A0A542EBK7_9MICO</name>
<feature type="compositionally biased region" description="Low complexity" evidence="1">
    <location>
        <begin position="34"/>
        <end position="58"/>
    </location>
</feature>
<feature type="region of interest" description="Disordered" evidence="1">
    <location>
        <begin position="22"/>
        <end position="65"/>
    </location>
</feature>
<dbReference type="OrthoDB" id="9812120at2"/>
<protein>
    <recommendedName>
        <fullName evidence="4">Lipoprotein</fullName>
    </recommendedName>
</protein>
<dbReference type="RefSeq" id="WP_141927060.1">
    <property type="nucleotide sequence ID" value="NZ_BAABCI010000004.1"/>
</dbReference>
<organism evidence="2 3">
    <name type="scientific">Yimella lutea</name>
    <dbReference type="NCBI Taxonomy" id="587872"/>
    <lineage>
        <taxon>Bacteria</taxon>
        <taxon>Bacillati</taxon>
        <taxon>Actinomycetota</taxon>
        <taxon>Actinomycetes</taxon>
        <taxon>Micrococcales</taxon>
        <taxon>Dermacoccaceae</taxon>
        <taxon>Yimella</taxon>
    </lineage>
</organism>
<evidence type="ECO:0000313" key="3">
    <source>
        <dbReference type="Proteomes" id="UP000320806"/>
    </source>
</evidence>
<evidence type="ECO:0008006" key="4">
    <source>
        <dbReference type="Google" id="ProtNLM"/>
    </source>
</evidence>
<sequence length="325" mass="34283">MTQNQTSRRAALAGALAVGLSACSSKSTNDPVKTAGTSGTPAGGSSTTPAPSSTPPAGKTLPGGARTILPQHRLVGYCGMPGAPALGELGATNDLQAQIDKMMKVVKQYDDGTVKPLPVMELITTVVHPYAGRDGMFRERLDPKVIGEWSKAAEDNGAILLLDIQPGLASFLDEAKAYEEWLLKPHIGLALDPEWAIKPGQIPGKVFGTTTGAKVDEVAAYLSGLVKENDLPEKALIVHVLRRSIFTEESGLKQHPGVLVIKSVDGIGVPADKVKAYDAVMKGTPSNIKGGFKIFYQEDTAGGGPLMKPDEVLALSPRPDYVMYE</sequence>
<proteinExistence type="predicted"/>
<dbReference type="Proteomes" id="UP000320806">
    <property type="component" value="Unassembled WGS sequence"/>
</dbReference>
<dbReference type="EMBL" id="VFMO01000001">
    <property type="protein sequence ID" value="TQJ12727.1"/>
    <property type="molecule type" value="Genomic_DNA"/>
</dbReference>
<comment type="caution">
    <text evidence="2">The sequence shown here is derived from an EMBL/GenBank/DDBJ whole genome shotgun (WGS) entry which is preliminary data.</text>
</comment>
<evidence type="ECO:0000313" key="2">
    <source>
        <dbReference type="EMBL" id="TQJ12727.1"/>
    </source>
</evidence>
<evidence type="ECO:0000256" key="1">
    <source>
        <dbReference type="SAM" id="MobiDB-lite"/>
    </source>
</evidence>
<dbReference type="AlphaFoldDB" id="A0A542EBK7"/>
<reference evidence="2 3" key="1">
    <citation type="submission" date="2019-06" db="EMBL/GenBank/DDBJ databases">
        <title>Sequencing the genomes of 1000 actinobacteria strains.</title>
        <authorList>
            <person name="Klenk H.-P."/>
        </authorList>
    </citation>
    <scope>NUCLEOTIDE SEQUENCE [LARGE SCALE GENOMIC DNA]</scope>
    <source>
        <strain evidence="2 3">DSM 19828</strain>
    </source>
</reference>
<keyword evidence="3" id="KW-1185">Reference proteome</keyword>